<keyword evidence="5 7" id="KW-0057">Aromatic amino acid biosynthesis</keyword>
<protein>
    <recommendedName>
        <fullName evidence="7">3-phosphoshikimate 1-carboxyvinyltransferase</fullName>
        <ecNumber evidence="7">2.5.1.19</ecNumber>
    </recommendedName>
    <alternativeName>
        <fullName evidence="7">5-enolpyruvylshikimate-3-phosphate synthase</fullName>
        <shortName evidence="7">EPSP synthase</shortName>
        <shortName evidence="7">EPSPS</shortName>
    </alternativeName>
</protein>
<name>A0A327Q8Q6_9BACT</name>
<feature type="active site" description="Proton acceptor" evidence="7">
    <location>
        <position position="302"/>
    </location>
</feature>
<feature type="domain" description="Enolpyruvate transferase" evidence="8">
    <location>
        <begin position="7"/>
        <end position="409"/>
    </location>
</feature>
<feature type="binding site" evidence="7">
    <location>
        <position position="162"/>
    </location>
    <ligand>
        <name>3-phosphoshikimate</name>
        <dbReference type="ChEBI" id="CHEBI:145989"/>
    </ligand>
</feature>
<keyword evidence="7" id="KW-0963">Cytoplasm</keyword>
<sequence>MKVTITPSVINGHITANPSKSAMQRAVAAALLSKGKSAIYNPGLSNDCKAALDVAQKLGATITKKQDHIQIDSNGVQPVNSTVNCGESGLGIRMFTPIVSLSSDTITITGHGSLTTRPMNFFEEVLPQLDVKCTTQSGKLPLQIQGPLHAKDITIDGSLSSQFLTGLLMAYGSTAENVTITVNDLKSKPYIALTLQLMAHFGVKVEADANFEHFKFGAKQQYKATEYTVEGDWSGAAFLLVAAAVAGKAEVHHLNTHSAQSDKAILQALEDAGAQILPGVFTIITAKDTLKAFEFDATDCPDLFPPLVALAANCEGVTVIKGVSRLAHKESDRGLTLQDEFGKMGIRIDLEGDIMKVHGGTGIKAATVHSRFDHRIAMACAVAGLTADGPVVIEEAEAINKSYPEFFDHIAKLGAKVAVSGEVAAH</sequence>
<keyword evidence="10" id="KW-1185">Reference proteome</keyword>
<dbReference type="CDD" id="cd01556">
    <property type="entry name" value="EPSP_synthase"/>
    <property type="match status" value="1"/>
</dbReference>
<dbReference type="Pfam" id="PF00275">
    <property type="entry name" value="EPSP_synthase"/>
    <property type="match status" value="1"/>
</dbReference>
<evidence type="ECO:0000256" key="7">
    <source>
        <dbReference type="HAMAP-Rule" id="MF_00210"/>
    </source>
</evidence>
<dbReference type="PANTHER" id="PTHR21090:SF5">
    <property type="entry name" value="PENTAFUNCTIONAL AROM POLYPEPTIDE"/>
    <property type="match status" value="1"/>
</dbReference>
<comment type="subunit">
    <text evidence="7">Monomer.</text>
</comment>
<dbReference type="EC" id="2.5.1.19" evidence="7"/>
<comment type="caution">
    <text evidence="7">Lacks conserved residue(s) required for the propagation of feature annotation.</text>
</comment>
<accession>A0A327Q8Q6</accession>
<evidence type="ECO:0000313" key="10">
    <source>
        <dbReference type="Proteomes" id="UP000249547"/>
    </source>
</evidence>
<feature type="binding site" evidence="7">
    <location>
        <position position="375"/>
    </location>
    <ligand>
        <name>phosphoenolpyruvate</name>
        <dbReference type="ChEBI" id="CHEBI:58702"/>
    </ligand>
</feature>
<dbReference type="EMBL" id="QLLL01000008">
    <property type="protein sequence ID" value="RAJ00274.1"/>
    <property type="molecule type" value="Genomic_DNA"/>
</dbReference>
<organism evidence="9 10">
    <name type="scientific">Chitinophaga skermanii</name>
    <dbReference type="NCBI Taxonomy" id="331697"/>
    <lineage>
        <taxon>Bacteria</taxon>
        <taxon>Pseudomonadati</taxon>
        <taxon>Bacteroidota</taxon>
        <taxon>Chitinophagia</taxon>
        <taxon>Chitinophagales</taxon>
        <taxon>Chitinophagaceae</taxon>
        <taxon>Chitinophaga</taxon>
    </lineage>
</organism>
<comment type="function">
    <text evidence="7">Catalyzes the transfer of the enolpyruvyl moiety of phosphoenolpyruvate (PEP) to the 5-hydroxyl of shikimate-3-phosphate (S3P) to produce enolpyruvyl shikimate-3-phosphate and inorganic phosphate.</text>
</comment>
<dbReference type="AlphaFoldDB" id="A0A327Q8Q6"/>
<dbReference type="OrthoDB" id="9809920at2"/>
<dbReference type="GO" id="GO:0003866">
    <property type="term" value="F:3-phosphoshikimate 1-carboxyvinyltransferase activity"/>
    <property type="evidence" value="ECO:0007669"/>
    <property type="project" value="UniProtKB-UniRule"/>
</dbReference>
<comment type="similarity">
    <text evidence="2 7">Belongs to the EPSP synthase family.</text>
</comment>
<gene>
    <name evidence="7" type="primary">aroA</name>
    <name evidence="9" type="ORF">LX64_03976</name>
</gene>
<feature type="binding site" evidence="7">
    <location>
        <position position="160"/>
    </location>
    <ligand>
        <name>3-phosphoshikimate</name>
        <dbReference type="ChEBI" id="CHEBI:145989"/>
    </ligand>
</feature>
<dbReference type="InterPro" id="IPR013792">
    <property type="entry name" value="RNA3'P_cycl/enolpyr_Trfase_a/b"/>
</dbReference>
<comment type="subcellular location">
    <subcellularLocation>
        <location evidence="7">Cytoplasm</location>
    </subcellularLocation>
</comment>
<dbReference type="RefSeq" id="WP_111599401.1">
    <property type="nucleotide sequence ID" value="NZ_QLLL01000008.1"/>
</dbReference>
<evidence type="ECO:0000256" key="5">
    <source>
        <dbReference type="ARBA" id="ARBA00023141"/>
    </source>
</evidence>
<comment type="pathway">
    <text evidence="1 7">Metabolic intermediate biosynthesis; chorismate biosynthesis; chorismate from D-erythrose 4-phosphate and phosphoenolpyruvate: step 6/7.</text>
</comment>
<feature type="binding site" evidence="7">
    <location>
        <position position="329"/>
    </location>
    <ligand>
        <name>3-phosphoshikimate</name>
        <dbReference type="ChEBI" id="CHEBI:145989"/>
    </ligand>
</feature>
<evidence type="ECO:0000256" key="3">
    <source>
        <dbReference type="ARBA" id="ARBA00022605"/>
    </source>
</evidence>
<feature type="binding site" evidence="7">
    <location>
        <position position="161"/>
    </location>
    <ligand>
        <name>3-phosphoshikimate</name>
        <dbReference type="ChEBI" id="CHEBI:145989"/>
    </ligand>
</feature>
<feature type="binding site" evidence="7">
    <location>
        <position position="333"/>
    </location>
    <ligand>
        <name>phosphoenolpyruvate</name>
        <dbReference type="ChEBI" id="CHEBI:58702"/>
    </ligand>
</feature>
<dbReference type="HAMAP" id="MF_00210">
    <property type="entry name" value="EPSP_synth"/>
    <property type="match status" value="1"/>
</dbReference>
<feature type="binding site" evidence="7">
    <location>
        <position position="21"/>
    </location>
    <ligand>
        <name>3-phosphoshikimate</name>
        <dbReference type="ChEBI" id="CHEBI:145989"/>
    </ligand>
</feature>
<dbReference type="Proteomes" id="UP000249547">
    <property type="component" value="Unassembled WGS sequence"/>
</dbReference>
<feature type="binding site" evidence="7">
    <location>
        <position position="302"/>
    </location>
    <ligand>
        <name>3-phosphoshikimate</name>
        <dbReference type="ChEBI" id="CHEBI:145989"/>
    </ligand>
</feature>
<dbReference type="InterPro" id="IPR006264">
    <property type="entry name" value="EPSP_synthase"/>
</dbReference>
<dbReference type="PIRSF" id="PIRSF000505">
    <property type="entry name" value="EPSPS"/>
    <property type="match status" value="1"/>
</dbReference>
<evidence type="ECO:0000259" key="8">
    <source>
        <dbReference type="Pfam" id="PF00275"/>
    </source>
</evidence>
<comment type="catalytic activity">
    <reaction evidence="6">
        <text>3-phosphoshikimate + phosphoenolpyruvate = 5-O-(1-carboxyvinyl)-3-phosphoshikimate + phosphate</text>
        <dbReference type="Rhea" id="RHEA:21256"/>
        <dbReference type="ChEBI" id="CHEBI:43474"/>
        <dbReference type="ChEBI" id="CHEBI:57701"/>
        <dbReference type="ChEBI" id="CHEBI:58702"/>
        <dbReference type="ChEBI" id="CHEBI:145989"/>
        <dbReference type="EC" id="2.5.1.19"/>
    </reaction>
    <physiologicalReaction direction="left-to-right" evidence="6">
        <dbReference type="Rhea" id="RHEA:21257"/>
    </physiologicalReaction>
</comment>
<dbReference type="GO" id="GO:0009423">
    <property type="term" value="P:chorismate biosynthetic process"/>
    <property type="evidence" value="ECO:0007669"/>
    <property type="project" value="UniProtKB-UniRule"/>
</dbReference>
<evidence type="ECO:0000256" key="1">
    <source>
        <dbReference type="ARBA" id="ARBA00004811"/>
    </source>
</evidence>
<evidence type="ECO:0000256" key="2">
    <source>
        <dbReference type="ARBA" id="ARBA00009948"/>
    </source>
</evidence>
<dbReference type="InterPro" id="IPR001986">
    <property type="entry name" value="Enolpyruvate_Tfrase_dom"/>
</dbReference>
<keyword evidence="3 7" id="KW-0028">Amino-acid biosynthesis</keyword>
<feature type="binding site" evidence="7">
    <location>
        <position position="20"/>
    </location>
    <ligand>
        <name>phosphoenolpyruvate</name>
        <dbReference type="ChEBI" id="CHEBI:58702"/>
    </ligand>
</feature>
<reference evidence="9 10" key="1">
    <citation type="submission" date="2018-06" db="EMBL/GenBank/DDBJ databases">
        <title>Genomic Encyclopedia of Archaeal and Bacterial Type Strains, Phase II (KMG-II): from individual species to whole genera.</title>
        <authorList>
            <person name="Goeker M."/>
        </authorList>
    </citation>
    <scope>NUCLEOTIDE SEQUENCE [LARGE SCALE GENOMIC DNA]</scope>
    <source>
        <strain evidence="9 10">DSM 23857</strain>
    </source>
</reference>
<proteinExistence type="inferred from homology"/>
<evidence type="ECO:0000313" key="9">
    <source>
        <dbReference type="EMBL" id="RAJ00274.1"/>
    </source>
</evidence>
<feature type="binding site" evidence="7">
    <location>
        <position position="89"/>
    </location>
    <ligand>
        <name>phosphoenolpyruvate</name>
        <dbReference type="ChEBI" id="CHEBI:58702"/>
    </ligand>
</feature>
<comment type="caution">
    <text evidence="9">The sequence shown here is derived from an EMBL/GenBank/DDBJ whole genome shotgun (WGS) entry which is preliminary data.</text>
</comment>
<dbReference type="GO" id="GO:0005737">
    <property type="term" value="C:cytoplasm"/>
    <property type="evidence" value="ECO:0007669"/>
    <property type="project" value="UniProtKB-SubCell"/>
</dbReference>
<dbReference type="GO" id="GO:0009073">
    <property type="term" value="P:aromatic amino acid family biosynthetic process"/>
    <property type="evidence" value="ECO:0007669"/>
    <property type="project" value="UniProtKB-KW"/>
</dbReference>
<feature type="binding site" evidence="7">
    <location>
        <position position="117"/>
    </location>
    <ligand>
        <name>phosphoenolpyruvate</name>
        <dbReference type="ChEBI" id="CHEBI:58702"/>
    </ligand>
</feature>
<dbReference type="UniPathway" id="UPA00053">
    <property type="reaction ID" value="UER00089"/>
</dbReference>
<keyword evidence="4 7" id="KW-0808">Transferase</keyword>
<feature type="binding site" evidence="7">
    <location>
        <position position="25"/>
    </location>
    <ligand>
        <name>3-phosphoshikimate</name>
        <dbReference type="ChEBI" id="CHEBI:145989"/>
    </ligand>
</feature>
<dbReference type="NCBIfam" id="TIGR01356">
    <property type="entry name" value="aroA"/>
    <property type="match status" value="1"/>
</dbReference>
<dbReference type="InterPro" id="IPR036968">
    <property type="entry name" value="Enolpyruvate_Tfrase_sf"/>
</dbReference>
<feature type="binding site" evidence="7">
    <location>
        <position position="187"/>
    </location>
    <ligand>
        <name>3-phosphoshikimate</name>
        <dbReference type="ChEBI" id="CHEBI:145989"/>
    </ligand>
</feature>
<feature type="binding site" evidence="7">
    <location>
        <position position="401"/>
    </location>
    <ligand>
        <name>phosphoenolpyruvate</name>
        <dbReference type="ChEBI" id="CHEBI:58702"/>
    </ligand>
</feature>
<feature type="binding site" evidence="7">
    <location>
        <position position="20"/>
    </location>
    <ligand>
        <name>3-phosphoshikimate</name>
        <dbReference type="ChEBI" id="CHEBI:145989"/>
    </ligand>
</feature>
<evidence type="ECO:0000256" key="4">
    <source>
        <dbReference type="ARBA" id="ARBA00022679"/>
    </source>
</evidence>
<dbReference type="PANTHER" id="PTHR21090">
    <property type="entry name" value="AROM/DEHYDROQUINATE SYNTHASE"/>
    <property type="match status" value="1"/>
</dbReference>
<feature type="binding site" evidence="7">
    <location>
        <position position="162"/>
    </location>
    <ligand>
        <name>phosphoenolpyruvate</name>
        <dbReference type="ChEBI" id="CHEBI:58702"/>
    </ligand>
</feature>
<dbReference type="Gene3D" id="3.65.10.10">
    <property type="entry name" value="Enolpyruvate transferase domain"/>
    <property type="match status" value="2"/>
</dbReference>
<evidence type="ECO:0000256" key="6">
    <source>
        <dbReference type="ARBA" id="ARBA00044633"/>
    </source>
</evidence>
<dbReference type="SUPFAM" id="SSF55205">
    <property type="entry name" value="EPT/RTPC-like"/>
    <property type="match status" value="1"/>
</dbReference>
<dbReference type="GO" id="GO:0008652">
    <property type="term" value="P:amino acid biosynthetic process"/>
    <property type="evidence" value="ECO:0007669"/>
    <property type="project" value="UniProtKB-KW"/>
</dbReference>